<feature type="region of interest" description="Disordered" evidence="1">
    <location>
        <begin position="524"/>
        <end position="566"/>
    </location>
</feature>
<feature type="compositionally biased region" description="Polar residues" evidence="1">
    <location>
        <begin position="243"/>
        <end position="273"/>
    </location>
</feature>
<dbReference type="InterPro" id="IPR052563">
    <property type="entry name" value="FliK"/>
</dbReference>
<dbReference type="Proteomes" id="UP000316416">
    <property type="component" value="Chromosome"/>
</dbReference>
<accession>A0ABX6V7V1</accession>
<keyword evidence="4" id="KW-1185">Reference proteome</keyword>
<dbReference type="Pfam" id="PF02120">
    <property type="entry name" value="Flg_hook"/>
    <property type="match status" value="1"/>
</dbReference>
<feature type="compositionally biased region" description="Polar residues" evidence="1">
    <location>
        <begin position="310"/>
        <end position="325"/>
    </location>
</feature>
<feature type="compositionally biased region" description="Polar residues" evidence="1">
    <location>
        <begin position="281"/>
        <end position="295"/>
    </location>
</feature>
<keyword evidence="3" id="KW-0966">Cell projection</keyword>
<feature type="region of interest" description="Disordered" evidence="1">
    <location>
        <begin position="243"/>
        <end position="332"/>
    </location>
</feature>
<evidence type="ECO:0000313" key="3">
    <source>
        <dbReference type="EMBL" id="QPG58712.1"/>
    </source>
</evidence>
<dbReference type="CDD" id="cd17470">
    <property type="entry name" value="T3SS_Flik_C"/>
    <property type="match status" value="1"/>
</dbReference>
<evidence type="ECO:0000313" key="4">
    <source>
        <dbReference type="Proteomes" id="UP000316416"/>
    </source>
</evidence>
<dbReference type="Gene3D" id="3.30.750.140">
    <property type="match status" value="1"/>
</dbReference>
<dbReference type="EMBL" id="CP045503">
    <property type="protein sequence ID" value="QPG58712.1"/>
    <property type="molecule type" value="Genomic_DNA"/>
</dbReference>
<keyword evidence="3" id="KW-0969">Cilium</keyword>
<evidence type="ECO:0000259" key="2">
    <source>
        <dbReference type="Pfam" id="PF02120"/>
    </source>
</evidence>
<proteinExistence type="predicted"/>
<sequence>MNTSLVGGFMQKMSNILLANTDTSSDKMSIGEIKQADKTQSSESGDFSAALEQASISAKEANQAKKGAQGESTSVEHNQTQSKDSQDLSVSDNAADDVNHVLAQINLAMELESTQALNQSGEDLPLDAGTQSEVLSDESINIANPLLINSEAVSPEHILNEELVAAGESEITKLNLTDTKTFDKYPLIDPETQIPLDKDTVQQLVKETGLSEAELKMLSPQDLAKLTSQFSHIYAKTDHEANLASTGTNTGTNTEVSTGINTGTNAAISSGTSGDKLAGENKQSSELPSGQSHLSTGLAPEKNLEAKGVTAQQTNEGVSRTSGSLEQGKDGKFVNILGEKTQAEMTSLSSADSSNKASNKLSNEASGNSEAQLKSAELTVKYVGSNASLDPGSSQTEALSSDIKSTQVVQAAHTSSVASSRVEAPQFQLSLRQNNEQANSMQEMIQRFSPVMKQQLVMMVSQGIQHAEIRLDPPELGQLMVRIQVQGDQTQVQFQVAQHQTRDIVEQALPRLKELLAEQGMQLTDSHVSQQDSGGEQGEGAGSENAQEGYEPELDDFSADESLLSSNQATSYRSAIDYYA</sequence>
<organism evidence="3 4">
    <name type="scientific">Shewanella eurypsychrophilus</name>
    <dbReference type="NCBI Taxonomy" id="2593656"/>
    <lineage>
        <taxon>Bacteria</taxon>
        <taxon>Pseudomonadati</taxon>
        <taxon>Pseudomonadota</taxon>
        <taxon>Gammaproteobacteria</taxon>
        <taxon>Alteromonadales</taxon>
        <taxon>Shewanellaceae</taxon>
        <taxon>Shewanella</taxon>
    </lineage>
</organism>
<feature type="domain" description="Flagellar hook-length control protein-like C-terminal" evidence="2">
    <location>
        <begin position="454"/>
        <end position="535"/>
    </location>
</feature>
<feature type="compositionally biased region" description="Acidic residues" evidence="1">
    <location>
        <begin position="550"/>
        <end position="559"/>
    </location>
</feature>
<feature type="compositionally biased region" description="Polar residues" evidence="1">
    <location>
        <begin position="70"/>
        <end position="91"/>
    </location>
</feature>
<evidence type="ECO:0000256" key="1">
    <source>
        <dbReference type="SAM" id="MobiDB-lite"/>
    </source>
</evidence>
<dbReference type="PANTHER" id="PTHR37533:SF2">
    <property type="entry name" value="FLAGELLAR HOOK-LENGTH CONTROL PROTEIN"/>
    <property type="match status" value="1"/>
</dbReference>
<feature type="region of interest" description="Disordered" evidence="1">
    <location>
        <begin position="21"/>
        <end position="91"/>
    </location>
</feature>
<dbReference type="PANTHER" id="PTHR37533">
    <property type="entry name" value="FLAGELLAR HOOK-LENGTH CONTROL PROTEIN"/>
    <property type="match status" value="1"/>
</dbReference>
<dbReference type="InterPro" id="IPR021136">
    <property type="entry name" value="Flagellar_hook_control-like_C"/>
</dbReference>
<dbReference type="InterPro" id="IPR038610">
    <property type="entry name" value="FliK-like_C_sf"/>
</dbReference>
<reference evidence="3" key="1">
    <citation type="submission" date="2021-07" db="EMBL/GenBank/DDBJ databases">
        <title>Shewanella sp. YLB-07 whole genome sequence.</title>
        <authorList>
            <person name="Yu L."/>
        </authorList>
    </citation>
    <scope>NUCLEOTIDE SEQUENCE</scope>
    <source>
        <strain evidence="3">YLB-08</strain>
    </source>
</reference>
<gene>
    <name evidence="3" type="ORF">FM038_015780</name>
</gene>
<name>A0ABX6V7V1_9GAMM</name>
<protein>
    <submittedName>
        <fullName evidence="3">Flagellar hook-length control protein FliK</fullName>
    </submittedName>
</protein>
<feature type="compositionally biased region" description="Low complexity" evidence="1">
    <location>
        <begin position="347"/>
        <end position="366"/>
    </location>
</feature>
<feature type="region of interest" description="Disordered" evidence="1">
    <location>
        <begin position="344"/>
        <end position="370"/>
    </location>
</feature>
<keyword evidence="3" id="KW-0282">Flagellum</keyword>